<dbReference type="GO" id="GO:0004553">
    <property type="term" value="F:hydrolase activity, hydrolyzing O-glycosyl compounds"/>
    <property type="evidence" value="ECO:0007669"/>
    <property type="project" value="InterPro"/>
</dbReference>
<gene>
    <name evidence="7" type="ORF">CDQ84_00800</name>
</gene>
<feature type="domain" description="Glycoside hydrolase family 31 N-terminal" evidence="4">
    <location>
        <begin position="60"/>
        <end position="128"/>
    </location>
</feature>
<evidence type="ECO:0000259" key="5">
    <source>
        <dbReference type="Pfam" id="PF17137"/>
    </source>
</evidence>
<dbReference type="CDD" id="cd14752">
    <property type="entry name" value="GH31_N"/>
    <property type="match status" value="1"/>
</dbReference>
<evidence type="ECO:0000313" key="8">
    <source>
        <dbReference type="Proteomes" id="UP000236151"/>
    </source>
</evidence>
<dbReference type="Pfam" id="PF21365">
    <property type="entry name" value="Glyco_hydro_31_3rd"/>
    <property type="match status" value="1"/>
</dbReference>
<dbReference type="RefSeq" id="WP_103079807.1">
    <property type="nucleotide sequence ID" value="NZ_CP021850.1"/>
</dbReference>
<evidence type="ECO:0000256" key="1">
    <source>
        <dbReference type="ARBA" id="ARBA00007806"/>
    </source>
</evidence>
<dbReference type="KEGG" id="cthd:CDO33_16790"/>
<dbReference type="CDD" id="cd06592">
    <property type="entry name" value="GH31_NET37"/>
    <property type="match status" value="1"/>
</dbReference>
<dbReference type="Gene3D" id="2.60.40.1180">
    <property type="entry name" value="Golgi alpha-mannosidase II"/>
    <property type="match status" value="2"/>
</dbReference>
<proteinExistence type="inferred from homology"/>
<evidence type="ECO:0000259" key="3">
    <source>
        <dbReference type="Pfam" id="PF01055"/>
    </source>
</evidence>
<organism evidence="7 8">
    <name type="scientific">Clostridium thermosuccinogenes</name>
    <dbReference type="NCBI Taxonomy" id="84032"/>
    <lineage>
        <taxon>Bacteria</taxon>
        <taxon>Bacillati</taxon>
        <taxon>Bacillota</taxon>
        <taxon>Clostridia</taxon>
        <taxon>Eubacteriales</taxon>
        <taxon>Clostridiaceae</taxon>
        <taxon>Clostridium</taxon>
    </lineage>
</organism>
<evidence type="ECO:0000259" key="6">
    <source>
        <dbReference type="Pfam" id="PF21365"/>
    </source>
</evidence>
<evidence type="ECO:0000313" key="7">
    <source>
        <dbReference type="EMBL" id="PNU01578.1"/>
    </source>
</evidence>
<dbReference type="OrthoDB" id="176168at2"/>
<keyword evidence="2" id="KW-0326">Glycosidase</keyword>
<dbReference type="SUPFAM" id="SSF74650">
    <property type="entry name" value="Galactose mutarotase-like"/>
    <property type="match status" value="1"/>
</dbReference>
<dbReference type="PANTHER" id="PTHR43863">
    <property type="entry name" value="HYDROLASE, PUTATIVE (AFU_ORTHOLOGUE AFUA_1G03140)-RELATED"/>
    <property type="match status" value="1"/>
</dbReference>
<dbReference type="InterPro" id="IPR011013">
    <property type="entry name" value="Gal_mutarotase_sf_dom"/>
</dbReference>
<dbReference type="AlphaFoldDB" id="A0A2K2FS24"/>
<dbReference type="SUPFAM" id="SSF51011">
    <property type="entry name" value="Glycosyl hydrolase domain"/>
    <property type="match status" value="1"/>
</dbReference>
<reference evidence="7 8" key="1">
    <citation type="submission" date="2017-06" db="EMBL/GenBank/DDBJ databases">
        <title>Investigating the central metabolism of Clostridium thermosuccinogenes.</title>
        <authorList>
            <person name="Koendjbiharie J.G."/>
            <person name="van Kranenburg R."/>
        </authorList>
    </citation>
    <scope>NUCLEOTIDE SEQUENCE [LARGE SCALE GENOMIC DNA]</scope>
    <source>
        <strain evidence="7 8">DSM 5806</strain>
    </source>
</reference>
<keyword evidence="8" id="KW-1185">Reference proteome</keyword>
<dbReference type="InterPro" id="IPR013780">
    <property type="entry name" value="Glyco_hydro_b"/>
</dbReference>
<dbReference type="EMBL" id="NIOJ01000001">
    <property type="protein sequence ID" value="PNU01578.1"/>
    <property type="molecule type" value="Genomic_DNA"/>
</dbReference>
<evidence type="ECO:0000256" key="2">
    <source>
        <dbReference type="RuleBase" id="RU361185"/>
    </source>
</evidence>
<dbReference type="InterPro" id="IPR000322">
    <property type="entry name" value="Glyco_hydro_31_TIM"/>
</dbReference>
<comment type="similarity">
    <text evidence="1 2">Belongs to the glycosyl hydrolase 31 family.</text>
</comment>
<evidence type="ECO:0000259" key="4">
    <source>
        <dbReference type="Pfam" id="PF13802"/>
    </source>
</evidence>
<dbReference type="GO" id="GO:0030246">
    <property type="term" value="F:carbohydrate binding"/>
    <property type="evidence" value="ECO:0007669"/>
    <property type="project" value="InterPro"/>
</dbReference>
<dbReference type="SUPFAM" id="SSF51445">
    <property type="entry name" value="(Trans)glycosidases"/>
    <property type="match status" value="1"/>
</dbReference>
<dbReference type="Proteomes" id="UP000236151">
    <property type="component" value="Unassembled WGS sequence"/>
</dbReference>
<dbReference type="Pfam" id="PF13802">
    <property type="entry name" value="Gal_mutarotas_2"/>
    <property type="match status" value="1"/>
</dbReference>
<dbReference type="PANTHER" id="PTHR43863:SF2">
    <property type="entry name" value="MALTASE-GLUCOAMYLASE"/>
    <property type="match status" value="1"/>
</dbReference>
<dbReference type="Gene3D" id="3.20.20.80">
    <property type="entry name" value="Glycosidases"/>
    <property type="match status" value="1"/>
</dbReference>
<dbReference type="InterPro" id="IPR048395">
    <property type="entry name" value="Glyco_hydro_31_C"/>
</dbReference>
<dbReference type="InterPro" id="IPR025887">
    <property type="entry name" value="Glyco_hydro_31_N_dom"/>
</dbReference>
<dbReference type="InterPro" id="IPR033403">
    <property type="entry name" value="DUF5110"/>
</dbReference>
<accession>A0A2K2FS24</accession>
<feature type="domain" description="Glycoside hydrolase family 31 TIM barrel" evidence="3">
    <location>
        <begin position="205"/>
        <end position="516"/>
    </location>
</feature>
<dbReference type="Gene3D" id="2.60.40.1760">
    <property type="entry name" value="glycosyl hydrolase (family 31)"/>
    <property type="match status" value="1"/>
</dbReference>
<comment type="caution">
    <text evidence="7">The sequence shown here is derived from an EMBL/GenBank/DDBJ whole genome shotgun (WGS) entry which is preliminary data.</text>
</comment>
<dbReference type="Pfam" id="PF01055">
    <property type="entry name" value="Glyco_hydro_31_2nd"/>
    <property type="match status" value="1"/>
</dbReference>
<name>A0A2K2FS24_9CLOT</name>
<protein>
    <submittedName>
        <fullName evidence="7">Glycoside hydrolase</fullName>
    </submittedName>
</protein>
<feature type="domain" description="Glycosyl hydrolase family 31 C-terminal" evidence="6">
    <location>
        <begin position="525"/>
        <end position="609"/>
    </location>
</feature>
<dbReference type="GO" id="GO:0005975">
    <property type="term" value="P:carbohydrate metabolic process"/>
    <property type="evidence" value="ECO:0007669"/>
    <property type="project" value="InterPro"/>
</dbReference>
<dbReference type="InterPro" id="IPR051816">
    <property type="entry name" value="Glycosyl_Hydrolase_31"/>
</dbReference>
<dbReference type="InterPro" id="IPR017853">
    <property type="entry name" value="GH"/>
</dbReference>
<dbReference type="Pfam" id="PF17137">
    <property type="entry name" value="DUF5110"/>
    <property type="match status" value="1"/>
</dbReference>
<keyword evidence="2 7" id="KW-0378">Hydrolase</keyword>
<sequence length="691" mass="78794">MNIVAPGIWKIKFGEPEDYTPVKMVKHEDRLELLSQLPHSDEAPIETDRILYKSTKRGFVLELPLDDCEKIYGFGLQLKSFNQTGRKKHLRTNADPVADTGDTHAPVPFYVSTKGYGVLVDTARYVSFYCGSSRKLRTAKTSKDDANKTVANNVRDLYAVRDMDTAGVMTIEIPHASGVEIYLFAGPDMRTAVQRYNLFSGGGCLPPLWGLGNWYRSYTGADAEDVLALAEKIRAADLPCDVFGVEPGWQSQKYSCSYTWHKENFSAPEEFIGKMRDMHLNINLWEHVFVHPTSPIYDELKQYSGDYEVWNGLVPDLSIQDAKKTFAEYHRKALVEKGIAGFKLDECDSSDYTGGWSFPNCAEFPSGLDGELMHSLLGMFYQDTLLSIYREKNIRTYGQVRSSHALAASFPYVLYSDLYDHKDFIRGLVNSGFSGILWNPEVRQCSSVEDLVRRIQLSVLSPQSCINAWMIPNPPWLQYDYDKNLRGEILENYTEVQDLCRKFLELRMSLIPYLYSSFARYRFEGLPPFRALVMEYPEDENTYGIDDQYMMGDSLMIAPVIAGQMGREVYLPEGDWYYFWSDKKFEGSKTYNINAALDEIPIFVKAGTLLPLAKPVQYVTPDTSFEITVKCYGYNCRNFTLFEDDGTTFDYEKGIYNEVKLSFNTEGGFEAVRTGNYLGIKFKISGFEVVE</sequence>
<feature type="domain" description="DUF5110" evidence="5">
    <location>
        <begin position="626"/>
        <end position="677"/>
    </location>
</feature>